<dbReference type="InterPro" id="IPR003615">
    <property type="entry name" value="HNH_nuc"/>
</dbReference>
<dbReference type="EMBL" id="MG050172">
    <property type="protein sequence ID" value="ATW61834.1"/>
    <property type="molecule type" value="Genomic_DNA"/>
</dbReference>
<dbReference type="InterPro" id="IPR016177">
    <property type="entry name" value="DNA-bd_dom_sf"/>
</dbReference>
<dbReference type="GO" id="GO:0003677">
    <property type="term" value="F:DNA binding"/>
    <property type="evidence" value="ECO:0007669"/>
    <property type="project" value="InterPro"/>
</dbReference>
<reference evidence="2 3" key="1">
    <citation type="journal article" date="2017" name="J. Ind. Microbiol. Biotechnol.">
        <title>A novel bacteriophage (DTL-Phage) in an industrial fermentation process and CRISPR-based acquired resistance.</title>
        <authorList>
            <person name="Halter M.C."/>
            <person name="Zahn J.A."/>
        </authorList>
    </citation>
    <scope>NUCLEOTIDE SEQUENCE [LARGE SCALE GENOMIC DNA]</scope>
</reference>
<organism evidence="2 3">
    <name type="scientific">Escherichia phage DTL</name>
    <dbReference type="NCBI Taxonomy" id="2048061"/>
    <lineage>
        <taxon>Viruses</taxon>
        <taxon>Duplodnaviria</taxon>
        <taxon>Heunggongvirae</taxon>
        <taxon>Uroviricota</taxon>
        <taxon>Caudoviricetes</taxon>
        <taxon>Drexlerviridae</taxon>
        <taxon>Braunvirinae</taxon>
        <taxon>Loudonvirus</taxon>
        <taxon>Loudonvirus DTL</taxon>
    </lineage>
</organism>
<dbReference type="GeneID" id="54986111"/>
<dbReference type="SUPFAM" id="SSF54171">
    <property type="entry name" value="DNA-binding domain"/>
    <property type="match status" value="1"/>
</dbReference>
<keyword evidence="2" id="KW-0255">Endonuclease</keyword>
<dbReference type="InterPro" id="IPR044925">
    <property type="entry name" value="His-Me_finger_sf"/>
</dbReference>
<dbReference type="Gene3D" id="3.90.75.20">
    <property type="match status" value="1"/>
</dbReference>
<accession>A0A2H4PGT3</accession>
<evidence type="ECO:0000313" key="2">
    <source>
        <dbReference type="EMBL" id="ATW61834.1"/>
    </source>
</evidence>
<keyword evidence="2" id="KW-0378">Hydrolase</keyword>
<dbReference type="GO" id="GO:0004519">
    <property type="term" value="F:endonuclease activity"/>
    <property type="evidence" value="ECO:0007669"/>
    <property type="project" value="UniProtKB-KW"/>
</dbReference>
<dbReference type="SMART" id="SM00507">
    <property type="entry name" value="HNHc"/>
    <property type="match status" value="1"/>
</dbReference>
<dbReference type="Proteomes" id="UP000241499">
    <property type="component" value="Segment"/>
</dbReference>
<dbReference type="KEGG" id="vg:54986111"/>
<feature type="domain" description="HNH nuclease" evidence="1">
    <location>
        <begin position="43"/>
        <end position="91"/>
    </location>
</feature>
<name>A0A2H4PGT3_9CAUD</name>
<evidence type="ECO:0000259" key="1">
    <source>
        <dbReference type="SMART" id="SM00507"/>
    </source>
</evidence>
<protein>
    <submittedName>
        <fullName evidence="2">Putative endonuclease</fullName>
    </submittedName>
</protein>
<dbReference type="RefSeq" id="YP_009795747.1">
    <property type="nucleotide sequence ID" value="NC_047893.1"/>
</dbReference>
<dbReference type="SUPFAM" id="SSF54060">
    <property type="entry name" value="His-Me finger endonucleases"/>
    <property type="match status" value="1"/>
</dbReference>
<keyword evidence="2" id="KW-0540">Nuclease</keyword>
<dbReference type="Pfam" id="PF13392">
    <property type="entry name" value="HNH_3"/>
    <property type="match status" value="1"/>
</dbReference>
<keyword evidence="3" id="KW-1185">Reference proteome</keyword>
<evidence type="ECO:0000313" key="3">
    <source>
        <dbReference type="Proteomes" id="UP000241499"/>
    </source>
</evidence>
<sequence length="157" mass="18449">MNWNDIFEYSDGQLFWNEKGKSRKMGVAVGAIRDNGYIQVGYNRKLYLAHRIVWEKHNGPIPEGMMVDHINHIRDDNRIENLRLVNCKDNTRNTSIRSDNNTGHHGVCWCNRRLKWYARINIDGKNKFLGYFITKAMAIEARKQAEKLYGFHENHGV</sequence>
<proteinExistence type="predicted"/>